<dbReference type="PANTHER" id="PTHR30290:SF10">
    <property type="entry name" value="PERIPLASMIC OLIGOPEPTIDE-BINDING PROTEIN-RELATED"/>
    <property type="match status" value="1"/>
</dbReference>
<feature type="domain" description="Solute-binding protein family 5" evidence="6">
    <location>
        <begin position="65"/>
        <end position="443"/>
    </location>
</feature>
<comment type="subcellular location">
    <subcellularLocation>
        <location evidence="1">Cell envelope</location>
    </subcellularLocation>
</comment>
<evidence type="ECO:0000256" key="5">
    <source>
        <dbReference type="SAM" id="SignalP"/>
    </source>
</evidence>
<dbReference type="RefSeq" id="WP_115611262.1">
    <property type="nucleotide sequence ID" value="NZ_JBHLZC010000001.1"/>
</dbReference>
<dbReference type="PIRSF" id="PIRSF002741">
    <property type="entry name" value="MppA"/>
    <property type="match status" value="1"/>
</dbReference>
<evidence type="ECO:0000256" key="1">
    <source>
        <dbReference type="ARBA" id="ARBA00004196"/>
    </source>
</evidence>
<dbReference type="GO" id="GO:0043190">
    <property type="term" value="C:ATP-binding cassette (ABC) transporter complex"/>
    <property type="evidence" value="ECO:0007669"/>
    <property type="project" value="InterPro"/>
</dbReference>
<evidence type="ECO:0000259" key="6">
    <source>
        <dbReference type="Pfam" id="PF00496"/>
    </source>
</evidence>
<proteinExistence type="inferred from homology"/>
<evidence type="ECO:0000256" key="3">
    <source>
        <dbReference type="ARBA" id="ARBA00022448"/>
    </source>
</evidence>
<sequence length="521" mass="58357">MQKHLLATLLLAALCGGAQAETIFRRSNDAEPASMDPQLAQGMPEMHILRDMFVGLVDEDAGARPIPGAAASWDVSSDGKTWTFYLRDANWSDGKPVTADDFVYAWRRAVDPETGSKYAFFLYPVKNAKEIAEGTAAVDSLGITAVDARTLRVELNNPTPYFTGLLSNAATYPVPRHVVEKYGKDWTRAEHIVGNGAFKMREWKPSASITLEKSPNYYGAAQVALDKVIYYVSEDKNAELQRYRAGELDWTADVPNDQIKWLSENLGDELSVHNYLGTYYFGFNLTKEPFKDAPKLREALNLALDRDRIVKLAGSGETPAYGFITPGVSGYTPYTPDYAAWDYAKRLERAKKLYSEAGYSKDKPFKVELLYNSNDNNKKVAIAVAALWKEGLGVETTLTNKEWKAYLNDRREYKTQIFRGSWMGDYDDANTYLDLFISGGGSNTIGLNDPEYDKILAAAAAETDTGKRAALLQSAEKRLIDQNGLIPVYYFVSKHLVKPYVKGYEANVMNHWPSKYIRIEK</sequence>
<keyword evidence="3" id="KW-0813">Transport</keyword>
<dbReference type="AlphaFoldDB" id="A0A381E4U9"/>
<dbReference type="OrthoDB" id="9801912at2"/>
<keyword evidence="4 5" id="KW-0732">Signal</keyword>
<dbReference type="Gene3D" id="3.90.76.10">
    <property type="entry name" value="Dipeptide-binding Protein, Domain 1"/>
    <property type="match status" value="1"/>
</dbReference>
<dbReference type="InterPro" id="IPR030678">
    <property type="entry name" value="Peptide/Ni-bd"/>
</dbReference>
<gene>
    <name evidence="7" type="primary">oppA_2</name>
    <name evidence="7" type="ORF">NCTC13294_00948</name>
</gene>
<dbReference type="PANTHER" id="PTHR30290">
    <property type="entry name" value="PERIPLASMIC BINDING COMPONENT OF ABC TRANSPORTER"/>
    <property type="match status" value="1"/>
</dbReference>
<organism evidence="7 8">
    <name type="scientific">Cardiobacterium valvarum</name>
    <dbReference type="NCBI Taxonomy" id="194702"/>
    <lineage>
        <taxon>Bacteria</taxon>
        <taxon>Pseudomonadati</taxon>
        <taxon>Pseudomonadota</taxon>
        <taxon>Gammaproteobacteria</taxon>
        <taxon>Cardiobacteriales</taxon>
        <taxon>Cardiobacteriaceae</taxon>
        <taxon>Cardiobacterium</taxon>
    </lineage>
</organism>
<keyword evidence="8" id="KW-1185">Reference proteome</keyword>
<dbReference type="Gene3D" id="3.40.190.10">
    <property type="entry name" value="Periplasmic binding protein-like II"/>
    <property type="match status" value="1"/>
</dbReference>
<accession>A0A381E4U9</accession>
<dbReference type="GO" id="GO:0030288">
    <property type="term" value="C:outer membrane-bounded periplasmic space"/>
    <property type="evidence" value="ECO:0007669"/>
    <property type="project" value="TreeGrafter"/>
</dbReference>
<dbReference type="InterPro" id="IPR000914">
    <property type="entry name" value="SBP_5_dom"/>
</dbReference>
<reference evidence="7 8" key="1">
    <citation type="submission" date="2018-06" db="EMBL/GenBank/DDBJ databases">
        <authorList>
            <consortium name="Pathogen Informatics"/>
            <person name="Doyle S."/>
        </authorList>
    </citation>
    <scope>NUCLEOTIDE SEQUENCE [LARGE SCALE GENOMIC DNA]</scope>
    <source>
        <strain evidence="7 8">NCTC13294</strain>
    </source>
</reference>
<evidence type="ECO:0000256" key="4">
    <source>
        <dbReference type="ARBA" id="ARBA00022729"/>
    </source>
</evidence>
<evidence type="ECO:0000313" key="8">
    <source>
        <dbReference type="Proteomes" id="UP000254572"/>
    </source>
</evidence>
<dbReference type="FunFam" id="3.90.76.10:FF:000001">
    <property type="entry name" value="Oligopeptide ABC transporter substrate-binding protein"/>
    <property type="match status" value="1"/>
</dbReference>
<dbReference type="CDD" id="cd08504">
    <property type="entry name" value="PBP2_OppA"/>
    <property type="match status" value="1"/>
</dbReference>
<feature type="chain" id="PRO_5017045108" evidence="5">
    <location>
        <begin position="21"/>
        <end position="521"/>
    </location>
</feature>
<dbReference type="GO" id="GO:0015833">
    <property type="term" value="P:peptide transport"/>
    <property type="evidence" value="ECO:0007669"/>
    <property type="project" value="TreeGrafter"/>
</dbReference>
<feature type="signal peptide" evidence="5">
    <location>
        <begin position="1"/>
        <end position="20"/>
    </location>
</feature>
<comment type="similarity">
    <text evidence="2">Belongs to the bacterial solute-binding protein 5 family.</text>
</comment>
<dbReference type="InterPro" id="IPR039424">
    <property type="entry name" value="SBP_5"/>
</dbReference>
<evidence type="ECO:0000256" key="2">
    <source>
        <dbReference type="ARBA" id="ARBA00005695"/>
    </source>
</evidence>
<evidence type="ECO:0000313" key="7">
    <source>
        <dbReference type="EMBL" id="SUX21251.1"/>
    </source>
</evidence>
<dbReference type="GO" id="GO:1904680">
    <property type="term" value="F:peptide transmembrane transporter activity"/>
    <property type="evidence" value="ECO:0007669"/>
    <property type="project" value="TreeGrafter"/>
</dbReference>
<dbReference type="SUPFAM" id="SSF53850">
    <property type="entry name" value="Periplasmic binding protein-like II"/>
    <property type="match status" value="1"/>
</dbReference>
<dbReference type="EMBL" id="UFUW01000001">
    <property type="protein sequence ID" value="SUX21251.1"/>
    <property type="molecule type" value="Genomic_DNA"/>
</dbReference>
<name>A0A381E4U9_9GAMM</name>
<dbReference type="Pfam" id="PF00496">
    <property type="entry name" value="SBP_bac_5"/>
    <property type="match status" value="1"/>
</dbReference>
<dbReference type="Proteomes" id="UP000254572">
    <property type="component" value="Unassembled WGS sequence"/>
</dbReference>
<protein>
    <submittedName>
        <fullName evidence="7">Periplasmic oligopeptide-binding protein</fullName>
    </submittedName>
</protein>
<dbReference type="Gene3D" id="3.10.105.10">
    <property type="entry name" value="Dipeptide-binding Protein, Domain 3"/>
    <property type="match status" value="1"/>
</dbReference>